<keyword evidence="4" id="KW-1185">Reference proteome</keyword>
<feature type="signal peptide" evidence="2">
    <location>
        <begin position="1"/>
        <end position="18"/>
    </location>
</feature>
<dbReference type="AlphaFoldDB" id="A0A8R1EE02"/>
<sequence>MKLIPLLLLVVIACWTQATIFEASGVVQCDLPGQTWCSDIRIYEIDVFNDDVVAVTGKQCTSNKSRKYQLEGEEDGDGLWDVSDNVFLMKKQAIRAKHRPRLSQFTALSRRANIMKRLCAFDTTVPMTDYYMICGRELASSGVQCSLTKECPASERPARPAMPGPSAPAFLQV</sequence>
<protein>
    <submittedName>
        <fullName evidence="3">Uncharacterized protein</fullName>
    </submittedName>
</protein>
<dbReference type="InterPro" id="IPR008588">
    <property type="entry name" value="DUF870_CAE_spp"/>
</dbReference>
<dbReference type="Proteomes" id="UP000005237">
    <property type="component" value="Unassembled WGS sequence"/>
</dbReference>
<accession>A0A8R1EE02</accession>
<feature type="chain" id="PRO_5035853082" evidence="2">
    <location>
        <begin position="19"/>
        <end position="173"/>
    </location>
</feature>
<dbReference type="Pfam" id="PF05912">
    <property type="entry name" value="DUF870"/>
    <property type="match status" value="1"/>
</dbReference>
<dbReference type="EnsemblMetazoa" id="CJA32934b.1">
    <property type="protein sequence ID" value="CJA32934b.1"/>
    <property type="gene ID" value="WBGene00208781"/>
</dbReference>
<evidence type="ECO:0000256" key="2">
    <source>
        <dbReference type="SAM" id="SignalP"/>
    </source>
</evidence>
<evidence type="ECO:0000313" key="4">
    <source>
        <dbReference type="Proteomes" id="UP000005237"/>
    </source>
</evidence>
<reference evidence="4" key="1">
    <citation type="submission" date="2010-08" db="EMBL/GenBank/DDBJ databases">
        <authorList>
            <consortium name="Caenorhabditis japonica Sequencing Consortium"/>
            <person name="Wilson R.K."/>
        </authorList>
    </citation>
    <scope>NUCLEOTIDE SEQUENCE [LARGE SCALE GENOMIC DNA]</scope>
    <source>
        <strain evidence="4">DF5081</strain>
    </source>
</reference>
<proteinExistence type="predicted"/>
<organism evidence="3 4">
    <name type="scientific">Caenorhabditis japonica</name>
    <dbReference type="NCBI Taxonomy" id="281687"/>
    <lineage>
        <taxon>Eukaryota</taxon>
        <taxon>Metazoa</taxon>
        <taxon>Ecdysozoa</taxon>
        <taxon>Nematoda</taxon>
        <taxon>Chromadorea</taxon>
        <taxon>Rhabditida</taxon>
        <taxon>Rhabditina</taxon>
        <taxon>Rhabditomorpha</taxon>
        <taxon>Rhabditoidea</taxon>
        <taxon>Rhabditidae</taxon>
        <taxon>Peloderinae</taxon>
        <taxon>Caenorhabditis</taxon>
    </lineage>
</organism>
<evidence type="ECO:0000313" key="3">
    <source>
        <dbReference type="EnsemblMetazoa" id="CJA32934b.1"/>
    </source>
</evidence>
<evidence type="ECO:0000256" key="1">
    <source>
        <dbReference type="SAM" id="MobiDB-lite"/>
    </source>
</evidence>
<keyword evidence="2" id="KW-0732">Signal</keyword>
<reference evidence="3" key="2">
    <citation type="submission" date="2022-06" db="UniProtKB">
        <authorList>
            <consortium name="EnsemblMetazoa"/>
        </authorList>
    </citation>
    <scope>IDENTIFICATION</scope>
    <source>
        <strain evidence="3">DF5081</strain>
    </source>
</reference>
<feature type="region of interest" description="Disordered" evidence="1">
    <location>
        <begin position="152"/>
        <end position="173"/>
    </location>
</feature>
<name>A0A8R1EE02_CAEJA</name>